<gene>
    <name evidence="10" type="ORF">GCM10008935_09950</name>
</gene>
<evidence type="ECO:0000256" key="6">
    <source>
        <dbReference type="ARBA" id="ARBA00022989"/>
    </source>
</evidence>
<keyword evidence="6 8" id="KW-1133">Transmembrane helix</keyword>
<dbReference type="Proteomes" id="UP001500740">
    <property type="component" value="Unassembled WGS sequence"/>
</dbReference>
<keyword evidence="7 8" id="KW-0472">Membrane</keyword>
<feature type="transmembrane region" description="Helical" evidence="8">
    <location>
        <begin position="402"/>
        <end position="423"/>
    </location>
</feature>
<evidence type="ECO:0000256" key="5">
    <source>
        <dbReference type="ARBA" id="ARBA00022692"/>
    </source>
</evidence>
<keyword evidence="11" id="KW-1185">Reference proteome</keyword>
<evidence type="ECO:0000259" key="9">
    <source>
        <dbReference type="Pfam" id="PF03600"/>
    </source>
</evidence>
<dbReference type="InterPro" id="IPR000802">
    <property type="entry name" value="Arsenical_pump_ArsB"/>
</dbReference>
<comment type="caution">
    <text evidence="10">The sequence shown here is derived from an EMBL/GenBank/DDBJ whole genome shotgun (WGS) entry which is preliminary data.</text>
</comment>
<reference evidence="10 11" key="1">
    <citation type="journal article" date="2019" name="Int. J. Syst. Evol. Microbiol.">
        <title>The Global Catalogue of Microorganisms (GCM) 10K type strain sequencing project: providing services to taxonomists for standard genome sequencing and annotation.</title>
        <authorList>
            <consortium name="The Broad Institute Genomics Platform"/>
            <consortium name="The Broad Institute Genome Sequencing Center for Infectious Disease"/>
            <person name="Wu L."/>
            <person name="Ma J."/>
        </authorList>
    </citation>
    <scope>NUCLEOTIDE SEQUENCE [LARGE SCALE GENOMIC DNA]</scope>
    <source>
        <strain evidence="10 11">JCM 14193</strain>
    </source>
</reference>
<dbReference type="PRINTS" id="PR00758">
    <property type="entry name" value="ARSENICPUMP"/>
</dbReference>
<evidence type="ECO:0000256" key="4">
    <source>
        <dbReference type="ARBA" id="ARBA00022475"/>
    </source>
</evidence>
<feature type="transmembrane region" description="Helical" evidence="8">
    <location>
        <begin position="361"/>
        <end position="390"/>
    </location>
</feature>
<comment type="subcellular location">
    <subcellularLocation>
        <location evidence="1">Cell membrane</location>
        <topology evidence="1">Multi-pass membrane protein</topology>
    </subcellularLocation>
</comment>
<feature type="transmembrane region" description="Helical" evidence="8">
    <location>
        <begin position="25"/>
        <end position="43"/>
    </location>
</feature>
<feature type="transmembrane region" description="Helical" evidence="8">
    <location>
        <begin position="93"/>
        <end position="121"/>
    </location>
</feature>
<dbReference type="PANTHER" id="PTHR43568">
    <property type="entry name" value="P PROTEIN"/>
    <property type="match status" value="1"/>
</dbReference>
<sequence>MDAMIAIIVFAISYIFLLLDKINRALVALSGSAILIVLGIFSIDSALSTYVDWSTIVLLFSMMVLITITQRTGVFEFIALWMIQRVDGRPIPLFIWVGVFTAVGSALLDNVTTVLLFVPVLLHMIKKLNLPPFPYIVMVIITSNVGGTATMIGDPPNIMIGQAVEHFTFMSFVIHLAPIVVVIFVVTMALLLLMFGRSLVKSSQQRSSEAINLDPYAALKKSPLLYQSLSILFLTIAGFLLHGFIHVELTTVALAGALILLLLSEKDADCETVFAKVEWTTLFFFIGLFVLVGGLEQTGIIDQIAMSFITLTEGDQVKSSFIILWSAGLLSGFLDNIPYVASMIPILFELEEFGMTAIDPMWWALALGACLGGNGTLLGASANVVVAGIASTNGVKIPFIRFMLYGLLIVVVSLIIATVYMLIRYF</sequence>
<dbReference type="InterPro" id="IPR051475">
    <property type="entry name" value="Diverse_Ion_Transporter"/>
</dbReference>
<evidence type="ECO:0000313" key="10">
    <source>
        <dbReference type="EMBL" id="GAA0457015.1"/>
    </source>
</evidence>
<organism evidence="10 11">
    <name type="scientific">Alkalibacillus silvisoli</name>
    <dbReference type="NCBI Taxonomy" id="392823"/>
    <lineage>
        <taxon>Bacteria</taxon>
        <taxon>Bacillati</taxon>
        <taxon>Bacillota</taxon>
        <taxon>Bacilli</taxon>
        <taxon>Bacillales</taxon>
        <taxon>Bacillaceae</taxon>
        <taxon>Alkalibacillus</taxon>
    </lineage>
</organism>
<dbReference type="Pfam" id="PF03600">
    <property type="entry name" value="CitMHS"/>
    <property type="match status" value="1"/>
</dbReference>
<accession>A0ABN0ZRY2</accession>
<protein>
    <submittedName>
        <fullName evidence="10">ArsB/NhaD family transporter</fullName>
    </submittedName>
</protein>
<evidence type="ECO:0000313" key="11">
    <source>
        <dbReference type="Proteomes" id="UP001500740"/>
    </source>
</evidence>
<dbReference type="InterPro" id="IPR004680">
    <property type="entry name" value="Cit_transptr-like_dom"/>
</dbReference>
<evidence type="ECO:0000256" key="2">
    <source>
        <dbReference type="ARBA" id="ARBA00009843"/>
    </source>
</evidence>
<feature type="transmembrane region" description="Helical" evidence="8">
    <location>
        <begin position="322"/>
        <end position="341"/>
    </location>
</feature>
<dbReference type="PANTHER" id="PTHR43568:SF1">
    <property type="entry name" value="P PROTEIN"/>
    <property type="match status" value="1"/>
</dbReference>
<feature type="transmembrane region" description="Helical" evidence="8">
    <location>
        <begin position="172"/>
        <end position="196"/>
    </location>
</feature>
<feature type="transmembrane region" description="Helical" evidence="8">
    <location>
        <begin position="282"/>
        <end position="301"/>
    </location>
</feature>
<evidence type="ECO:0000256" key="7">
    <source>
        <dbReference type="ARBA" id="ARBA00023136"/>
    </source>
</evidence>
<evidence type="ECO:0000256" key="1">
    <source>
        <dbReference type="ARBA" id="ARBA00004651"/>
    </source>
</evidence>
<keyword evidence="4" id="KW-1003">Cell membrane</keyword>
<feature type="transmembrane region" description="Helical" evidence="8">
    <location>
        <begin position="229"/>
        <end position="262"/>
    </location>
</feature>
<name>A0ABN0ZRY2_9BACI</name>
<dbReference type="EMBL" id="BAAACZ010000009">
    <property type="protein sequence ID" value="GAA0457015.1"/>
    <property type="molecule type" value="Genomic_DNA"/>
</dbReference>
<feature type="transmembrane region" description="Helical" evidence="8">
    <location>
        <begin position="55"/>
        <end position="81"/>
    </location>
</feature>
<dbReference type="CDD" id="cd01116">
    <property type="entry name" value="P_permease"/>
    <property type="match status" value="1"/>
</dbReference>
<evidence type="ECO:0000256" key="3">
    <source>
        <dbReference type="ARBA" id="ARBA00022448"/>
    </source>
</evidence>
<keyword evidence="5 8" id="KW-0812">Transmembrane</keyword>
<feature type="domain" description="Citrate transporter-like" evidence="9">
    <location>
        <begin position="14"/>
        <end position="368"/>
    </location>
</feature>
<feature type="transmembrane region" description="Helical" evidence="8">
    <location>
        <begin position="133"/>
        <end position="152"/>
    </location>
</feature>
<comment type="similarity">
    <text evidence="2">Belongs to the CitM (TC 2.A.11) transporter family.</text>
</comment>
<proteinExistence type="inferred from homology"/>
<evidence type="ECO:0000256" key="8">
    <source>
        <dbReference type="SAM" id="Phobius"/>
    </source>
</evidence>
<keyword evidence="3" id="KW-0813">Transport</keyword>